<keyword evidence="1" id="KW-0812">Transmembrane</keyword>
<evidence type="ECO:0000313" key="2">
    <source>
        <dbReference type="EMBL" id="RDH37316.1"/>
    </source>
</evidence>
<keyword evidence="1" id="KW-1133">Transmembrane helix</keyword>
<feature type="transmembrane region" description="Helical" evidence="1">
    <location>
        <begin position="20"/>
        <end position="40"/>
    </location>
</feature>
<dbReference type="AlphaFoldDB" id="A0A3F3QF86"/>
<name>A0A3F3QF86_9EURO</name>
<evidence type="ECO:0000256" key="1">
    <source>
        <dbReference type="SAM" id="Phobius"/>
    </source>
</evidence>
<dbReference type="EMBL" id="KZ852035">
    <property type="protein sequence ID" value="RDH37316.1"/>
    <property type="molecule type" value="Genomic_DNA"/>
</dbReference>
<gene>
    <name evidence="2" type="ORF">BDQ94DRAFT_136170</name>
</gene>
<protein>
    <submittedName>
        <fullName evidence="2">Uncharacterized protein</fullName>
    </submittedName>
</protein>
<dbReference type="RefSeq" id="XP_026630338.1">
    <property type="nucleotide sequence ID" value="XM_026764812.1"/>
</dbReference>
<keyword evidence="1" id="KW-0472">Membrane</keyword>
<keyword evidence="3" id="KW-1185">Reference proteome</keyword>
<sequence length="57" mass="6199">MMVLQSNQLLTSSFLIESRALCWVAVYIGVFALVGVQRLAVSIQAYATFAVSCKTSI</sequence>
<dbReference type="Proteomes" id="UP000253729">
    <property type="component" value="Unassembled WGS sequence"/>
</dbReference>
<reference evidence="2 3" key="1">
    <citation type="submission" date="2018-07" db="EMBL/GenBank/DDBJ databases">
        <title>The genomes of Aspergillus section Nigri reveals drivers in fungal speciation.</title>
        <authorList>
            <consortium name="DOE Joint Genome Institute"/>
            <person name="Vesth T.C."/>
            <person name="Nybo J."/>
            <person name="Theobald S."/>
            <person name="Brandl J."/>
            <person name="Frisvad J.C."/>
            <person name="Nielsen K.F."/>
            <person name="Lyhne E.K."/>
            <person name="Kogle M.E."/>
            <person name="Kuo A."/>
            <person name="Riley R."/>
            <person name="Clum A."/>
            <person name="Nolan M."/>
            <person name="Lipzen A."/>
            <person name="Salamov A."/>
            <person name="Henrissat B."/>
            <person name="Wiebenga A."/>
            <person name="De vries R.P."/>
            <person name="Grigoriev I.V."/>
            <person name="Mortensen U.H."/>
            <person name="Andersen M.R."/>
            <person name="Baker S.E."/>
        </authorList>
    </citation>
    <scope>NUCLEOTIDE SEQUENCE [LARGE SCALE GENOMIC DNA]</scope>
    <source>
        <strain evidence="2 3">CBS 139.54b</strain>
    </source>
</reference>
<proteinExistence type="predicted"/>
<dbReference type="GeneID" id="38133168"/>
<accession>A0A3F3QF86</accession>
<organism evidence="2 3">
    <name type="scientific">Aspergillus welwitschiae</name>
    <dbReference type="NCBI Taxonomy" id="1341132"/>
    <lineage>
        <taxon>Eukaryota</taxon>
        <taxon>Fungi</taxon>
        <taxon>Dikarya</taxon>
        <taxon>Ascomycota</taxon>
        <taxon>Pezizomycotina</taxon>
        <taxon>Eurotiomycetes</taxon>
        <taxon>Eurotiomycetidae</taxon>
        <taxon>Eurotiales</taxon>
        <taxon>Aspergillaceae</taxon>
        <taxon>Aspergillus</taxon>
        <taxon>Aspergillus subgen. Circumdati</taxon>
    </lineage>
</organism>
<evidence type="ECO:0000313" key="3">
    <source>
        <dbReference type="Proteomes" id="UP000253729"/>
    </source>
</evidence>